<dbReference type="PROSITE" id="PS51257">
    <property type="entry name" value="PROKAR_LIPOPROTEIN"/>
    <property type="match status" value="1"/>
</dbReference>
<reference evidence="1 2" key="1">
    <citation type="submission" date="2019-09" db="EMBL/GenBank/DDBJ databases">
        <authorList>
            <person name="Depoorter E."/>
        </authorList>
    </citation>
    <scope>NUCLEOTIDE SEQUENCE [LARGE SCALE GENOMIC DNA]</scope>
    <source>
        <strain evidence="1">LMG 30113</strain>
    </source>
</reference>
<proteinExistence type="predicted"/>
<evidence type="ECO:0000313" key="2">
    <source>
        <dbReference type="Proteomes" id="UP000494330"/>
    </source>
</evidence>
<dbReference type="AlphaFoldDB" id="A0A6J5F1G6"/>
<gene>
    <name evidence="1" type="ORF">BPA30113_06136</name>
</gene>
<keyword evidence="2" id="KW-1185">Reference proteome</keyword>
<evidence type="ECO:0000313" key="1">
    <source>
        <dbReference type="EMBL" id="VWC28327.1"/>
    </source>
</evidence>
<sequence length="205" mass="22211">MSIRIVNFMTRFAVVGTVSVAFTLAGCTLLEPAKPTVFPESVPDIEVSIDCGECEVRPAVPESLRNGYIAAAEKAGVKIDPNMHANIMIKAYKERSVAMRSATLIVSIILPPVAMVLKDEIKADVVINGKVAQVEYNYRIPFLGVESVARKVGELSFYEAVKHINNPKSADQKDSLNQGFYVNPAVNLASILSQSNQTRPMAVGS</sequence>
<accession>A0A6J5F1G6</accession>
<dbReference type="RefSeq" id="WP_174923292.1">
    <property type="nucleotide sequence ID" value="NZ_CABVQD010000031.1"/>
</dbReference>
<evidence type="ECO:0008006" key="3">
    <source>
        <dbReference type="Google" id="ProtNLM"/>
    </source>
</evidence>
<name>A0A6J5F1G6_9BURK</name>
<dbReference type="EMBL" id="CABVQD010000031">
    <property type="protein sequence ID" value="VWC28327.1"/>
    <property type="molecule type" value="Genomic_DNA"/>
</dbReference>
<protein>
    <recommendedName>
        <fullName evidence="3">Lipoprotein</fullName>
    </recommendedName>
</protein>
<dbReference type="Proteomes" id="UP000494330">
    <property type="component" value="Unassembled WGS sequence"/>
</dbReference>
<organism evidence="1 2">
    <name type="scientific">Burkholderia paludis</name>
    <dbReference type="NCBI Taxonomy" id="1506587"/>
    <lineage>
        <taxon>Bacteria</taxon>
        <taxon>Pseudomonadati</taxon>
        <taxon>Pseudomonadota</taxon>
        <taxon>Betaproteobacteria</taxon>
        <taxon>Burkholderiales</taxon>
        <taxon>Burkholderiaceae</taxon>
        <taxon>Burkholderia</taxon>
        <taxon>Burkholderia cepacia complex</taxon>
    </lineage>
</organism>